<proteinExistence type="predicted"/>
<dbReference type="EMBL" id="CM044701">
    <property type="protein sequence ID" value="KAI5682030.1"/>
    <property type="molecule type" value="Genomic_DNA"/>
</dbReference>
<sequence>MVQPSGRRGNADLDPITDRTCRVEGRPITASSRSVRGRHSTSNLPVTPTPLTPGFHHGTGEAGYSIQPPAVPFRSRPPLQLHLSHTPVSYELYGSTHPPSHPTDTVYDPYLHAPTIVRPHIPYRSAIQEPILEFRGQPRQIGVEFFYQMLGAALRILHAAHQNILMLSMGEADERGDDDGDGGDDDQDDGDDDGDEKQTVYVAHVAPASRSDRRPRHENG</sequence>
<gene>
    <name evidence="1" type="ORF">M9H77_03258</name>
</gene>
<keyword evidence="2" id="KW-1185">Reference proteome</keyword>
<organism evidence="1 2">
    <name type="scientific">Catharanthus roseus</name>
    <name type="common">Madagascar periwinkle</name>
    <name type="synonym">Vinca rosea</name>
    <dbReference type="NCBI Taxonomy" id="4058"/>
    <lineage>
        <taxon>Eukaryota</taxon>
        <taxon>Viridiplantae</taxon>
        <taxon>Streptophyta</taxon>
        <taxon>Embryophyta</taxon>
        <taxon>Tracheophyta</taxon>
        <taxon>Spermatophyta</taxon>
        <taxon>Magnoliopsida</taxon>
        <taxon>eudicotyledons</taxon>
        <taxon>Gunneridae</taxon>
        <taxon>Pentapetalae</taxon>
        <taxon>asterids</taxon>
        <taxon>lamiids</taxon>
        <taxon>Gentianales</taxon>
        <taxon>Apocynaceae</taxon>
        <taxon>Rauvolfioideae</taxon>
        <taxon>Vinceae</taxon>
        <taxon>Catharanthinae</taxon>
        <taxon>Catharanthus</taxon>
    </lineage>
</organism>
<reference evidence="2" key="1">
    <citation type="journal article" date="2023" name="Nat. Plants">
        <title>Single-cell RNA sequencing provides a high-resolution roadmap for understanding the multicellular compartmentation of specialized metabolism.</title>
        <authorList>
            <person name="Sun S."/>
            <person name="Shen X."/>
            <person name="Li Y."/>
            <person name="Li Y."/>
            <person name="Wang S."/>
            <person name="Li R."/>
            <person name="Zhang H."/>
            <person name="Shen G."/>
            <person name="Guo B."/>
            <person name="Wei J."/>
            <person name="Xu J."/>
            <person name="St-Pierre B."/>
            <person name="Chen S."/>
            <person name="Sun C."/>
        </authorList>
    </citation>
    <scope>NUCLEOTIDE SEQUENCE [LARGE SCALE GENOMIC DNA]</scope>
</reference>
<accession>A0ACC0CAX2</accession>
<evidence type="ECO:0000313" key="1">
    <source>
        <dbReference type="EMBL" id="KAI5682030.1"/>
    </source>
</evidence>
<protein>
    <submittedName>
        <fullName evidence="1">Uncharacterized protein</fullName>
    </submittedName>
</protein>
<evidence type="ECO:0000313" key="2">
    <source>
        <dbReference type="Proteomes" id="UP001060085"/>
    </source>
</evidence>
<name>A0ACC0CAX2_CATRO</name>
<dbReference type="Proteomes" id="UP001060085">
    <property type="component" value="Linkage Group LG01"/>
</dbReference>
<comment type="caution">
    <text evidence="1">The sequence shown here is derived from an EMBL/GenBank/DDBJ whole genome shotgun (WGS) entry which is preliminary data.</text>
</comment>